<organism evidence="3 4">
    <name type="scientific">Massilia cavernae</name>
    <dbReference type="NCBI Taxonomy" id="2320864"/>
    <lineage>
        <taxon>Bacteria</taxon>
        <taxon>Pseudomonadati</taxon>
        <taxon>Pseudomonadota</taxon>
        <taxon>Betaproteobacteria</taxon>
        <taxon>Burkholderiales</taxon>
        <taxon>Oxalobacteraceae</taxon>
        <taxon>Telluria group</taxon>
        <taxon>Massilia</taxon>
    </lineage>
</organism>
<keyword evidence="1" id="KW-0472">Membrane</keyword>
<evidence type="ECO:0000259" key="2">
    <source>
        <dbReference type="Pfam" id="PF10099"/>
    </source>
</evidence>
<reference evidence="3 4" key="1">
    <citation type="submission" date="2018-09" db="EMBL/GenBank/DDBJ databases">
        <authorList>
            <person name="Zhu H."/>
        </authorList>
    </citation>
    <scope>NUCLEOTIDE SEQUENCE [LARGE SCALE GENOMIC DNA]</scope>
    <source>
        <strain evidence="3 4">K1S02-61</strain>
    </source>
</reference>
<evidence type="ECO:0000313" key="4">
    <source>
        <dbReference type="Proteomes" id="UP000284006"/>
    </source>
</evidence>
<dbReference type="GO" id="GO:0006417">
    <property type="term" value="P:regulation of translation"/>
    <property type="evidence" value="ECO:0007669"/>
    <property type="project" value="TreeGrafter"/>
</dbReference>
<dbReference type="OrthoDB" id="8617430at2"/>
<feature type="domain" description="Anti-sigma K factor RskA C-terminal" evidence="2">
    <location>
        <begin position="102"/>
        <end position="224"/>
    </location>
</feature>
<dbReference type="AlphaFoldDB" id="A0A418Y8F8"/>
<evidence type="ECO:0000256" key="1">
    <source>
        <dbReference type="SAM" id="Phobius"/>
    </source>
</evidence>
<dbReference type="GO" id="GO:0005886">
    <property type="term" value="C:plasma membrane"/>
    <property type="evidence" value="ECO:0007669"/>
    <property type="project" value="InterPro"/>
</dbReference>
<dbReference type="RefSeq" id="WP_119808952.1">
    <property type="nucleotide sequence ID" value="NZ_QYUP01000007.1"/>
</dbReference>
<keyword evidence="1" id="KW-1133">Transmembrane helix</keyword>
<dbReference type="InterPro" id="IPR018764">
    <property type="entry name" value="RskA_C"/>
</dbReference>
<evidence type="ECO:0000313" key="3">
    <source>
        <dbReference type="EMBL" id="RJG27750.1"/>
    </source>
</evidence>
<dbReference type="Proteomes" id="UP000284006">
    <property type="component" value="Unassembled WGS sequence"/>
</dbReference>
<dbReference type="PANTHER" id="PTHR37461">
    <property type="entry name" value="ANTI-SIGMA-K FACTOR RSKA"/>
    <property type="match status" value="1"/>
</dbReference>
<protein>
    <recommendedName>
        <fullName evidence="2">Anti-sigma K factor RskA C-terminal domain-containing protein</fullName>
    </recommendedName>
</protein>
<dbReference type="PANTHER" id="PTHR37461:SF1">
    <property type="entry name" value="ANTI-SIGMA-K FACTOR RSKA"/>
    <property type="match status" value="1"/>
</dbReference>
<keyword evidence="4" id="KW-1185">Reference proteome</keyword>
<dbReference type="GO" id="GO:0016989">
    <property type="term" value="F:sigma factor antagonist activity"/>
    <property type="evidence" value="ECO:0007669"/>
    <property type="project" value="TreeGrafter"/>
</dbReference>
<sequence>MNIRDNLPLREKLAAEYVLGTLKGGARRRFEGLMHNDVALRRLVAQWQDRLAPMAELSGAVTPRPLVWTGIERRLDLRPERKPWQVWRDDAVGFWRTLGLASSAIAAVLVVVLATRTTDAPSIDRIATLTDDKAQTALVVTADSRRRTIEVRVADSIAVAADKTLQLWAIPKQGAPRSLGILPDNRSAKLALSERAIGADVVMLAISLEPKGGSPDPNGPTGPVLYKGSWVRI</sequence>
<feature type="transmembrane region" description="Helical" evidence="1">
    <location>
        <begin position="94"/>
        <end position="115"/>
    </location>
</feature>
<dbReference type="EMBL" id="QYUP01000007">
    <property type="protein sequence ID" value="RJG27750.1"/>
    <property type="molecule type" value="Genomic_DNA"/>
</dbReference>
<name>A0A418Y8F8_9BURK</name>
<comment type="caution">
    <text evidence="3">The sequence shown here is derived from an EMBL/GenBank/DDBJ whole genome shotgun (WGS) entry which is preliminary data.</text>
</comment>
<gene>
    <name evidence="3" type="ORF">D3872_00460</name>
</gene>
<proteinExistence type="predicted"/>
<keyword evidence="1" id="KW-0812">Transmembrane</keyword>
<dbReference type="Pfam" id="PF10099">
    <property type="entry name" value="RskA_C"/>
    <property type="match status" value="1"/>
</dbReference>
<dbReference type="InterPro" id="IPR051474">
    <property type="entry name" value="Anti-sigma-K/W_factor"/>
</dbReference>
<accession>A0A418Y8F8</accession>